<feature type="domain" description="PLD phosphodiesterase" evidence="2">
    <location>
        <begin position="186"/>
        <end position="213"/>
    </location>
</feature>
<proteinExistence type="predicted"/>
<name>A0A060H9B7_XYLFS</name>
<dbReference type="Pfam" id="PF13091">
    <property type="entry name" value="PLDc_2"/>
    <property type="match status" value="2"/>
</dbReference>
<dbReference type="SMART" id="SM00155">
    <property type="entry name" value="PLDc"/>
    <property type="match status" value="2"/>
</dbReference>
<dbReference type="GO" id="GO:0032049">
    <property type="term" value="P:cardiolipin biosynthetic process"/>
    <property type="evidence" value="ECO:0007669"/>
    <property type="project" value="UniProtKB-ARBA"/>
</dbReference>
<dbReference type="PROSITE" id="PS50035">
    <property type="entry name" value="PLD"/>
    <property type="match status" value="2"/>
</dbReference>
<sequence length="652" mass="73189">MNIFIRLLLLAAVLLGSGCASLSHAQLDYAASVAVAARPATLDCDRPNRCALDSPLYALGSRALSESTPVTPLHYVTILDKGESALVARINLIRSATRSIDMQTYIFDKDDSARLIMDELLTAARRGVRVRLLIDQLSAISDLNILGALAGAHVNFQLRIYNPIFGKAKLNYGDYVASVLCCFRRFNQRMHNKLLVIDEMIGVVGGRNYQDDYYDWDLEYNFRDRDVLVAGPAVLQMAVNFDAFWAAERSVPVERLRDVGRMVLQDGVPMLPSAVFNLLERVQRVTAEANDPDYVKRTFVDAALAVNKVQYVADLPQKHRYEHNANPVSIGPRLDSLISNARHEVILQTPYLVLSKPALNIFRRLNRTQDKPRVVVVTNSLAATDNPIVYALFYKYKRRNMRDLGFDIYEYKPFPENPPIDLTGVVPIEGWNNDYLQRRQDLLAAAKVSDDSDNARQLAQLENKGQVDRRVLRTETRPPFWRIHTVNKPLPVTRPGARMGLHAKSLVVDRKVGVIGTHNFDPRSESYNTEAVVVIEDPAFAGLLASSIEGDIAPGNAWVVAPRKKLPGLYKLNYSVGKLSEALPVLDLWPWRYATNYEFKPGLDCPIPLPRRDPNFMQCYEPVGDFPEVNVGPKWLLVRMLIAFGAGLVPIL</sequence>
<dbReference type="CDD" id="cd09111">
    <property type="entry name" value="PLDc_ymdC_like_1"/>
    <property type="match status" value="1"/>
</dbReference>
<dbReference type="AlphaFoldDB" id="A0A060H9B7"/>
<dbReference type="EMBL" id="CP006696">
    <property type="protein sequence ID" value="AIC09517.1"/>
    <property type="molecule type" value="Genomic_DNA"/>
</dbReference>
<dbReference type="Proteomes" id="UP000027215">
    <property type="component" value="Chromosome"/>
</dbReference>
<feature type="domain" description="PLD phosphodiesterase" evidence="2">
    <location>
        <begin position="497"/>
        <end position="524"/>
    </location>
</feature>
<accession>A0A060H9B7</accession>
<dbReference type="PATRIC" id="fig|155920.8.peg.730"/>
<evidence type="ECO:0000313" key="3">
    <source>
        <dbReference type="EMBL" id="AIC09517.1"/>
    </source>
</evidence>
<evidence type="ECO:0000313" key="4">
    <source>
        <dbReference type="Proteomes" id="UP000027215"/>
    </source>
</evidence>
<dbReference type="PANTHER" id="PTHR21248:SF12">
    <property type="entry name" value="CARDIOLIPIN SYNTHASE C"/>
    <property type="match status" value="1"/>
</dbReference>
<gene>
    <name evidence="3" type="ORF">D934_03035</name>
</gene>
<dbReference type="SUPFAM" id="SSF56024">
    <property type="entry name" value="Phospholipase D/nuclease"/>
    <property type="match status" value="2"/>
</dbReference>
<dbReference type="InterPro" id="IPR001736">
    <property type="entry name" value="PLipase_D/transphosphatidylase"/>
</dbReference>
<keyword evidence="1" id="KW-0732">Signal</keyword>
<reference evidence="3 4" key="1">
    <citation type="submission" date="2013-08" db="EMBL/GenBank/DDBJ databases">
        <authorList>
            <person name="Stouthamer R."/>
            <person name="Nunney L."/>
        </authorList>
    </citation>
    <scope>NUCLEOTIDE SEQUENCE [LARGE SCALE GENOMIC DNA]</scope>
    <source>
        <strain evidence="4">ann-1</strain>
    </source>
</reference>
<evidence type="ECO:0000259" key="2">
    <source>
        <dbReference type="PROSITE" id="PS50035"/>
    </source>
</evidence>
<dbReference type="KEGG" id="xfs:D934_03035"/>
<dbReference type="GO" id="GO:0030572">
    <property type="term" value="F:phosphatidyltransferase activity"/>
    <property type="evidence" value="ECO:0007669"/>
    <property type="project" value="UniProtKB-ARBA"/>
</dbReference>
<feature type="chain" id="PRO_5001583419" evidence="1">
    <location>
        <begin position="26"/>
        <end position="652"/>
    </location>
</feature>
<dbReference type="PANTHER" id="PTHR21248">
    <property type="entry name" value="CARDIOLIPIN SYNTHASE"/>
    <property type="match status" value="1"/>
</dbReference>
<protein>
    <submittedName>
        <fullName evidence="3">Cardiolipin synthase</fullName>
    </submittedName>
</protein>
<dbReference type="HOGENOM" id="CLU_026287_0_0_6"/>
<dbReference type="PROSITE" id="PS51257">
    <property type="entry name" value="PROKAR_LIPOPROTEIN"/>
    <property type="match status" value="1"/>
</dbReference>
<organism evidence="3 4">
    <name type="scientific">Xylella fastidiosa subsp. sandyi Ann-1</name>
    <dbReference type="NCBI Taxonomy" id="155920"/>
    <lineage>
        <taxon>Bacteria</taxon>
        <taxon>Pseudomonadati</taxon>
        <taxon>Pseudomonadota</taxon>
        <taxon>Gammaproteobacteria</taxon>
        <taxon>Lysobacterales</taxon>
        <taxon>Lysobacteraceae</taxon>
        <taxon>Xylella</taxon>
    </lineage>
</organism>
<dbReference type="InterPro" id="IPR025202">
    <property type="entry name" value="PLD-like_dom"/>
</dbReference>
<dbReference type="RefSeq" id="WP_024749016.1">
    <property type="nucleotide sequence ID" value="NZ_CP006696.1"/>
</dbReference>
<dbReference type="CDD" id="cd09113">
    <property type="entry name" value="PLDc_ymdC_like_2"/>
    <property type="match status" value="1"/>
</dbReference>
<feature type="signal peptide" evidence="1">
    <location>
        <begin position="1"/>
        <end position="25"/>
    </location>
</feature>
<dbReference type="Gene3D" id="3.30.870.10">
    <property type="entry name" value="Endonuclease Chain A"/>
    <property type="match status" value="3"/>
</dbReference>
<evidence type="ECO:0000256" key="1">
    <source>
        <dbReference type="SAM" id="SignalP"/>
    </source>
</evidence>